<accession>A6II46</accession>
<protein>
    <submittedName>
        <fullName evidence="1">Progesterone receptor membrane component 2, isoform CRA_b</fullName>
    </submittedName>
</protein>
<evidence type="ECO:0000313" key="2">
    <source>
        <dbReference type="Proteomes" id="UP000234681"/>
    </source>
</evidence>
<dbReference type="EMBL" id="CH473961">
    <property type="protein sequence ID" value="EDM01344.1"/>
    <property type="molecule type" value="Genomic_DNA"/>
</dbReference>
<reference evidence="2" key="1">
    <citation type="submission" date="2005-09" db="EMBL/GenBank/DDBJ databases">
        <authorList>
            <person name="Mural R.J."/>
            <person name="Li P.W."/>
            <person name="Adams M.D."/>
            <person name="Amanatides P.G."/>
            <person name="Baden-Tillson H."/>
            <person name="Barnstead M."/>
            <person name="Chin S.H."/>
            <person name="Dew I."/>
            <person name="Evans C.A."/>
            <person name="Ferriera S."/>
            <person name="Flanigan M."/>
            <person name="Fosler C."/>
            <person name="Glodek A."/>
            <person name="Gu Z."/>
            <person name="Holt R.A."/>
            <person name="Jennings D."/>
            <person name="Kraft C.L."/>
            <person name="Lu F."/>
            <person name="Nguyen T."/>
            <person name="Nusskern D.R."/>
            <person name="Pfannkoch C.M."/>
            <person name="Sitter C."/>
            <person name="Sutton G.G."/>
            <person name="Venter J.C."/>
            <person name="Wang Z."/>
            <person name="Woodage T."/>
            <person name="Zheng X.H."/>
            <person name="Zhong F."/>
        </authorList>
    </citation>
    <scope>NUCLEOTIDE SEQUENCE [LARGE SCALE GENOMIC DNA]</scope>
    <source>
        <strain>BN</strain>
        <strain evidence="2">Sprague-Dawley</strain>
    </source>
</reference>
<evidence type="ECO:0000313" key="3">
    <source>
        <dbReference type="RGD" id="1308804"/>
    </source>
</evidence>
<dbReference type="AlphaFoldDB" id="A6II46"/>
<organism evidence="1 2">
    <name type="scientific">Rattus norvegicus</name>
    <name type="common">Rat</name>
    <dbReference type="NCBI Taxonomy" id="10116"/>
    <lineage>
        <taxon>Eukaryota</taxon>
        <taxon>Metazoa</taxon>
        <taxon>Chordata</taxon>
        <taxon>Craniata</taxon>
        <taxon>Vertebrata</taxon>
        <taxon>Euteleostomi</taxon>
        <taxon>Mammalia</taxon>
        <taxon>Eutheria</taxon>
        <taxon>Euarchontoglires</taxon>
        <taxon>Glires</taxon>
        <taxon>Rodentia</taxon>
        <taxon>Myomorpha</taxon>
        <taxon>Muroidea</taxon>
        <taxon>Muridae</taxon>
        <taxon>Murinae</taxon>
        <taxon>Rattus</taxon>
    </lineage>
</organism>
<proteinExistence type="predicted"/>
<evidence type="ECO:0000313" key="1">
    <source>
        <dbReference type="EMBL" id="EDM01344.1"/>
    </source>
</evidence>
<dbReference type="Proteomes" id="UP000234681">
    <property type="component" value="Chromosome 2"/>
</dbReference>
<dbReference type="RGD" id="1308804">
    <property type="gene designation" value="Pgrmc2"/>
</dbReference>
<keyword evidence="1" id="KW-0675">Receptor</keyword>
<name>A6II46_RAT</name>
<gene>
    <name evidence="1 3" type="primary">Pgrmc2</name>
    <name evidence="1" type="ORF">rCG_41651</name>
</gene>
<sequence>MPNCEDLNMRHCLCCLPVNLLQLFVMSGGLHHPEKETGPSQQQESLRVILPSSPLDFPPFLPPLPFLLPPSLSLRLPFFPPPLPCLSFKTKQKSIKDNQIGICYSVCRSLEGARDPVSQAVLYLC</sequence>